<dbReference type="SUPFAM" id="SSF57938">
    <property type="entry name" value="DnaJ/Hsp40 cysteine-rich domain"/>
    <property type="match status" value="1"/>
</dbReference>
<name>A0ABW8KH37_9GAMM</name>
<keyword evidence="2" id="KW-1185">Reference proteome</keyword>
<organism evidence="1 2">
    <name type="scientific">Dyella agri</name>
    <dbReference type="NCBI Taxonomy" id="1926869"/>
    <lineage>
        <taxon>Bacteria</taxon>
        <taxon>Pseudomonadati</taxon>
        <taxon>Pseudomonadota</taxon>
        <taxon>Gammaproteobacteria</taxon>
        <taxon>Lysobacterales</taxon>
        <taxon>Rhodanobacteraceae</taxon>
        <taxon>Dyella</taxon>
    </lineage>
</organism>
<dbReference type="RefSeq" id="WP_404539830.1">
    <property type="nucleotide sequence ID" value="NZ_JADIKL010000005.1"/>
</dbReference>
<reference evidence="1 2" key="1">
    <citation type="submission" date="2020-10" db="EMBL/GenBank/DDBJ databases">
        <title>Phylogeny of dyella-like bacteria.</title>
        <authorList>
            <person name="Fu J."/>
        </authorList>
    </citation>
    <scope>NUCLEOTIDE SEQUENCE [LARGE SCALE GENOMIC DNA]</scope>
    <source>
        <strain evidence="1 2">DKC-1</strain>
    </source>
</reference>
<accession>A0ABW8KH37</accession>
<dbReference type="InterPro" id="IPR036410">
    <property type="entry name" value="HSP_DnaJ_Cys-rich_dom_sf"/>
</dbReference>
<dbReference type="Proteomes" id="UP001620397">
    <property type="component" value="Unassembled WGS sequence"/>
</dbReference>
<evidence type="ECO:0000313" key="1">
    <source>
        <dbReference type="EMBL" id="MFK2931445.1"/>
    </source>
</evidence>
<dbReference type="EMBL" id="JADIKL010000005">
    <property type="protein sequence ID" value="MFK2931445.1"/>
    <property type="molecule type" value="Genomic_DNA"/>
</dbReference>
<proteinExistence type="predicted"/>
<gene>
    <name evidence="1" type="ORF">ISP14_11670</name>
</gene>
<sequence>MTRDEELKGTKSATVDVADAKKAKKPMLHVGAEHKWQVCFDCDQTGMVGDEECNMCAGSGWIPI</sequence>
<comment type="caution">
    <text evidence="1">The sequence shown here is derived from an EMBL/GenBank/DDBJ whole genome shotgun (WGS) entry which is preliminary data.</text>
</comment>
<evidence type="ECO:0000313" key="2">
    <source>
        <dbReference type="Proteomes" id="UP001620397"/>
    </source>
</evidence>
<protein>
    <submittedName>
        <fullName evidence="1">Uncharacterized protein</fullName>
    </submittedName>
</protein>